<evidence type="ECO:0000256" key="9">
    <source>
        <dbReference type="SAM" id="MobiDB-lite"/>
    </source>
</evidence>
<feature type="region of interest" description="Disordered" evidence="9">
    <location>
        <begin position="172"/>
        <end position="278"/>
    </location>
</feature>
<comment type="subcellular location">
    <subcellularLocation>
        <location evidence="1">Cytoplasm</location>
        <location evidence="1">Myofibril</location>
        <location evidence="1">Sarcomere</location>
        <location evidence="1">Z line</location>
    </subcellularLocation>
</comment>
<dbReference type="GO" id="GO:0007156">
    <property type="term" value="P:homophilic cell adhesion via plasma membrane adhesion molecules"/>
    <property type="evidence" value="ECO:0007669"/>
    <property type="project" value="TreeGrafter"/>
</dbReference>
<feature type="compositionally biased region" description="Low complexity" evidence="9">
    <location>
        <begin position="16"/>
        <end position="42"/>
    </location>
</feature>
<keyword evidence="5" id="KW-1015">Disulfide bond</keyword>
<dbReference type="InterPro" id="IPR003598">
    <property type="entry name" value="Ig_sub2"/>
</dbReference>
<dbReference type="GO" id="GO:0098632">
    <property type="term" value="F:cell-cell adhesion mediator activity"/>
    <property type="evidence" value="ECO:0007669"/>
    <property type="project" value="TreeGrafter"/>
</dbReference>
<dbReference type="InterPro" id="IPR003599">
    <property type="entry name" value="Ig_sub"/>
</dbReference>
<feature type="region of interest" description="Disordered" evidence="9">
    <location>
        <begin position="305"/>
        <end position="475"/>
    </location>
</feature>
<keyword evidence="6" id="KW-0009">Actin-binding</keyword>
<evidence type="ECO:0000256" key="7">
    <source>
        <dbReference type="ARBA" id="ARBA00023319"/>
    </source>
</evidence>
<comment type="similarity">
    <text evidence="8">Belongs to the myotilin/palladin family.</text>
</comment>
<dbReference type="GO" id="GO:0030018">
    <property type="term" value="C:Z disc"/>
    <property type="evidence" value="ECO:0007669"/>
    <property type="project" value="UniProtKB-SubCell"/>
</dbReference>
<dbReference type="SMART" id="SM00409">
    <property type="entry name" value="IG"/>
    <property type="match status" value="3"/>
</dbReference>
<dbReference type="InterPro" id="IPR007110">
    <property type="entry name" value="Ig-like_dom"/>
</dbReference>
<dbReference type="Gene3D" id="2.60.40.10">
    <property type="entry name" value="Immunoglobulins"/>
    <property type="match status" value="3"/>
</dbReference>
<dbReference type="GO" id="GO:0007411">
    <property type="term" value="P:axon guidance"/>
    <property type="evidence" value="ECO:0007669"/>
    <property type="project" value="TreeGrafter"/>
</dbReference>
<evidence type="ECO:0000256" key="6">
    <source>
        <dbReference type="ARBA" id="ARBA00023203"/>
    </source>
</evidence>
<dbReference type="FunFam" id="2.60.40.10:FF:003255">
    <property type="match status" value="1"/>
</dbReference>
<evidence type="ECO:0000313" key="11">
    <source>
        <dbReference type="Ensembl" id="ENSCCRP00010076142.1"/>
    </source>
</evidence>
<feature type="compositionally biased region" description="Low complexity" evidence="9">
    <location>
        <begin position="361"/>
        <end position="390"/>
    </location>
</feature>
<name>A0A8C1MFS9_CYPCA</name>
<reference evidence="11" key="1">
    <citation type="submission" date="2025-08" db="UniProtKB">
        <authorList>
            <consortium name="Ensembl"/>
        </authorList>
    </citation>
    <scope>IDENTIFICATION</scope>
</reference>
<feature type="compositionally biased region" description="Polar residues" evidence="9">
    <location>
        <begin position="1"/>
        <end position="15"/>
    </location>
</feature>
<evidence type="ECO:0000256" key="3">
    <source>
        <dbReference type="ARBA" id="ARBA00022553"/>
    </source>
</evidence>
<dbReference type="InterPro" id="IPR013098">
    <property type="entry name" value="Ig_I-set"/>
</dbReference>
<feature type="region of interest" description="Disordered" evidence="9">
    <location>
        <begin position="523"/>
        <end position="557"/>
    </location>
</feature>
<keyword evidence="3" id="KW-0597">Phosphoprotein</keyword>
<evidence type="ECO:0000259" key="10">
    <source>
        <dbReference type="PROSITE" id="PS50835"/>
    </source>
</evidence>
<organism evidence="11 12">
    <name type="scientific">Cyprinus carpio</name>
    <name type="common">Common carp</name>
    <dbReference type="NCBI Taxonomy" id="7962"/>
    <lineage>
        <taxon>Eukaryota</taxon>
        <taxon>Metazoa</taxon>
        <taxon>Chordata</taxon>
        <taxon>Craniata</taxon>
        <taxon>Vertebrata</taxon>
        <taxon>Euteleostomi</taxon>
        <taxon>Actinopterygii</taxon>
        <taxon>Neopterygii</taxon>
        <taxon>Teleostei</taxon>
        <taxon>Ostariophysi</taxon>
        <taxon>Cypriniformes</taxon>
        <taxon>Cyprinidae</taxon>
        <taxon>Cyprininae</taxon>
        <taxon>Cyprinus</taxon>
    </lineage>
</organism>
<dbReference type="FunFam" id="2.60.40.10:FF:001108">
    <property type="entry name" value="palladin isoform X2"/>
    <property type="match status" value="1"/>
</dbReference>
<protein>
    <submittedName>
        <fullName evidence="11">Myotilin</fullName>
    </submittedName>
</protein>
<dbReference type="GO" id="GO:0003779">
    <property type="term" value="F:actin binding"/>
    <property type="evidence" value="ECO:0007669"/>
    <property type="project" value="UniProtKB-KW"/>
</dbReference>
<keyword evidence="2" id="KW-0963">Cytoplasm</keyword>
<feature type="compositionally biased region" description="Acidic residues" evidence="9">
    <location>
        <begin position="187"/>
        <end position="197"/>
    </location>
</feature>
<feature type="compositionally biased region" description="Low complexity" evidence="9">
    <location>
        <begin position="319"/>
        <end position="332"/>
    </location>
</feature>
<feature type="domain" description="Ig-like" evidence="10">
    <location>
        <begin position="67"/>
        <end position="163"/>
    </location>
</feature>
<dbReference type="Proteomes" id="UP000694427">
    <property type="component" value="Unplaced"/>
</dbReference>
<evidence type="ECO:0000256" key="5">
    <source>
        <dbReference type="ARBA" id="ARBA00023157"/>
    </source>
</evidence>
<keyword evidence="12" id="KW-1185">Reference proteome</keyword>
<dbReference type="InterPro" id="IPR013783">
    <property type="entry name" value="Ig-like_fold"/>
</dbReference>
<feature type="compositionally biased region" description="Pro residues" evidence="9">
    <location>
        <begin position="429"/>
        <end position="439"/>
    </location>
</feature>
<feature type="region of interest" description="Disordered" evidence="9">
    <location>
        <begin position="1"/>
        <end position="44"/>
    </location>
</feature>
<evidence type="ECO:0000256" key="2">
    <source>
        <dbReference type="ARBA" id="ARBA00022490"/>
    </source>
</evidence>
<dbReference type="FunFam" id="2.60.40.10:FF:000032">
    <property type="entry name" value="palladin isoform X1"/>
    <property type="match status" value="1"/>
</dbReference>
<sequence>MAQIQKKTSTMSLTISSCSRDTSSSSSSSSSSTSVQQRHSSSAQPVCISPQMVQNTNQGSANTGVSPTFVKGLHDVSTVKGQLVVLECRIRGTPPLQISWFRENEQIIDSADFRILRKKASSASVPEELCTLVITEAYPEDSGIFKCTASNQFGTVTCSAMLEVYTDLEEVLGEEDEPSSLSSAGLEPDDQPDDQDDTLIPPPEWPDSSEEETAAPVARVPESPVDTESKQVTEAAELSSMSKPDPPTEGVKNSVPHPFLPTSKLSKPAEPRGSAMNVADLPTFSPSLYPPSAFNYERPRHFIQSLPSFHTPDSEISKPNNLSPPASTAAPLLSPPQPRTSMSSSMTLIPKPRSSPNNEKLSSAAFLSSVLPSLPSSQAKSMSTPQSPSPRRSPRSPSPTPRAQEQPLSPPSHAPAAVPPRISPDTPKTSPPPPQPPPVSHMSFTPNTLPRPILKKTVSRPVSRSTDEEIQGSKDALMQDLEKKLRNKAPQQRTMQKMSYEERMARRLLGADNAASVFDLENSFSSQPAQPDSPEGLQPGGIWSRKNRPGGDGTDASTIQEKCFAPRFIQVPQDLSVEEGRFCRIDFKVVGLPTPDISWYLDGKLIRPDDYHKMLVCEKSVHSFIIEIVTIHHAGVYECVAKNRAGESHFSLRLDVIAQEQLCPPSFVVKMRNSRVLEGDGVRLKCKVTASPAAQLYWKKDKEMLRIDPRRMSLSQDASGKQCLVIDPVIKSDAGWYTVSAINEAGMSTCNARLDVASECTHFIFKTCLNVCLLRLLLKTLYKLTFRCTDIIKLNIFVFIKLTLWCCLVIFD</sequence>
<evidence type="ECO:0000256" key="4">
    <source>
        <dbReference type="ARBA" id="ARBA00022737"/>
    </source>
</evidence>
<evidence type="ECO:0000256" key="1">
    <source>
        <dbReference type="ARBA" id="ARBA00004216"/>
    </source>
</evidence>
<proteinExistence type="inferred from homology"/>
<dbReference type="PANTHER" id="PTHR10075">
    <property type="entry name" value="BASIGIN RELATED"/>
    <property type="match status" value="1"/>
</dbReference>
<dbReference type="SMART" id="SM00408">
    <property type="entry name" value="IGc2"/>
    <property type="match status" value="3"/>
</dbReference>
<accession>A0A8C1MFS9</accession>
<keyword evidence="4" id="KW-0677">Repeat</keyword>
<reference evidence="11" key="2">
    <citation type="submission" date="2025-09" db="UniProtKB">
        <authorList>
            <consortium name="Ensembl"/>
        </authorList>
    </citation>
    <scope>IDENTIFICATION</scope>
</reference>
<dbReference type="InterPro" id="IPR036179">
    <property type="entry name" value="Ig-like_dom_sf"/>
</dbReference>
<dbReference type="GO" id="GO:0005886">
    <property type="term" value="C:plasma membrane"/>
    <property type="evidence" value="ECO:0007669"/>
    <property type="project" value="TreeGrafter"/>
</dbReference>
<dbReference type="PROSITE" id="PS50835">
    <property type="entry name" value="IG_LIKE"/>
    <property type="match status" value="3"/>
</dbReference>
<dbReference type="Ensembl" id="ENSCCRT00010084382.1">
    <property type="protein sequence ID" value="ENSCCRP00010076142.1"/>
    <property type="gene ID" value="ENSCCRG00010033195.1"/>
</dbReference>
<feature type="domain" description="Ig-like" evidence="10">
    <location>
        <begin position="566"/>
        <end position="651"/>
    </location>
</feature>
<dbReference type="PRINTS" id="PR01217">
    <property type="entry name" value="PRICHEXTENSN"/>
</dbReference>
<feature type="compositionally biased region" description="Pro residues" evidence="9">
    <location>
        <begin position="408"/>
        <end position="422"/>
    </location>
</feature>
<dbReference type="GO" id="GO:0070593">
    <property type="term" value="P:dendrite self-avoidance"/>
    <property type="evidence" value="ECO:0007669"/>
    <property type="project" value="TreeGrafter"/>
</dbReference>
<feature type="domain" description="Ig-like" evidence="10">
    <location>
        <begin position="665"/>
        <end position="755"/>
    </location>
</feature>
<dbReference type="PROSITE" id="PS51257">
    <property type="entry name" value="PROKAR_LIPOPROTEIN"/>
    <property type="match status" value="1"/>
</dbReference>
<evidence type="ECO:0000313" key="12">
    <source>
        <dbReference type="Proteomes" id="UP000694427"/>
    </source>
</evidence>
<dbReference type="Pfam" id="PF07679">
    <property type="entry name" value="I-set"/>
    <property type="match status" value="3"/>
</dbReference>
<dbReference type="GO" id="GO:0030424">
    <property type="term" value="C:axon"/>
    <property type="evidence" value="ECO:0007669"/>
    <property type="project" value="TreeGrafter"/>
</dbReference>
<evidence type="ECO:0000256" key="8">
    <source>
        <dbReference type="ARBA" id="ARBA00061540"/>
    </source>
</evidence>
<keyword evidence="7" id="KW-0393">Immunoglobulin domain</keyword>
<dbReference type="PANTHER" id="PTHR10075:SF23">
    <property type="entry name" value="MYOTILIN"/>
    <property type="match status" value="1"/>
</dbReference>
<dbReference type="AlphaFoldDB" id="A0A8C1MFS9"/>
<dbReference type="SUPFAM" id="SSF48726">
    <property type="entry name" value="Immunoglobulin"/>
    <property type="match status" value="3"/>
</dbReference>